<dbReference type="SUPFAM" id="SSF49777">
    <property type="entry name" value="PEBP-like"/>
    <property type="match status" value="1"/>
</dbReference>
<dbReference type="Gramene" id="OB03G38300.1">
    <property type="protein sequence ID" value="OB03G38300.1"/>
    <property type="gene ID" value="OB03G38300"/>
</dbReference>
<evidence type="ECO:0000313" key="2">
    <source>
        <dbReference type="EnsemblPlants" id="OB03G38300.1"/>
    </source>
</evidence>
<reference evidence="2" key="2">
    <citation type="submission" date="2013-04" db="UniProtKB">
        <authorList>
            <consortium name="EnsemblPlants"/>
        </authorList>
    </citation>
    <scope>IDENTIFICATION</scope>
</reference>
<dbReference type="Proteomes" id="UP000006038">
    <property type="component" value="Chromosome 3"/>
</dbReference>
<dbReference type="InterPro" id="IPR036610">
    <property type="entry name" value="PEBP-like_sf"/>
</dbReference>
<dbReference type="STRING" id="4533.J3LS04"/>
<dbReference type="PANTHER" id="PTHR11362:SF115">
    <property type="entry name" value="OS02G0531600 PROTEIN"/>
    <property type="match status" value="1"/>
</dbReference>
<organism evidence="2">
    <name type="scientific">Oryza brachyantha</name>
    <name type="common">malo sina</name>
    <dbReference type="NCBI Taxonomy" id="4533"/>
    <lineage>
        <taxon>Eukaryota</taxon>
        <taxon>Viridiplantae</taxon>
        <taxon>Streptophyta</taxon>
        <taxon>Embryophyta</taxon>
        <taxon>Tracheophyta</taxon>
        <taxon>Spermatophyta</taxon>
        <taxon>Magnoliopsida</taxon>
        <taxon>Liliopsida</taxon>
        <taxon>Poales</taxon>
        <taxon>Poaceae</taxon>
        <taxon>BOP clade</taxon>
        <taxon>Oryzoideae</taxon>
        <taxon>Oryzeae</taxon>
        <taxon>Oryzinae</taxon>
        <taxon>Oryza</taxon>
    </lineage>
</organism>
<dbReference type="GO" id="GO:0048510">
    <property type="term" value="P:regulation of timing of transition from vegetative to reproductive phase"/>
    <property type="evidence" value="ECO:0007669"/>
    <property type="project" value="TreeGrafter"/>
</dbReference>
<dbReference type="GO" id="GO:0010229">
    <property type="term" value="P:inflorescence development"/>
    <property type="evidence" value="ECO:0007669"/>
    <property type="project" value="TreeGrafter"/>
</dbReference>
<name>J3LS04_ORYBR</name>
<feature type="signal peptide" evidence="1">
    <location>
        <begin position="1"/>
        <end position="16"/>
    </location>
</feature>
<keyword evidence="3" id="KW-1185">Reference proteome</keyword>
<feature type="chain" id="PRO_5003772957" description="Secreted protein" evidence="1">
    <location>
        <begin position="17"/>
        <end position="129"/>
    </location>
</feature>
<accession>J3LS04</accession>
<evidence type="ECO:0000256" key="1">
    <source>
        <dbReference type="SAM" id="SignalP"/>
    </source>
</evidence>
<dbReference type="InterPro" id="IPR035810">
    <property type="entry name" value="PEBP_euk"/>
</dbReference>
<protein>
    <recommendedName>
        <fullName evidence="4">Secreted protein</fullName>
    </recommendedName>
</protein>
<evidence type="ECO:0008006" key="4">
    <source>
        <dbReference type="Google" id="ProtNLM"/>
    </source>
</evidence>
<sequence>MVQANGAFVLFPIVEALGMCCTALHCARSANLVAINLHWAKQRSLAPQESGRAGREVVSYKSPWPNIGIHMFIFVLFRQKRRQAVSPPPSRDRFSTRKFAEDNDLSLPVAAVYFNAQLETTALDAANIY</sequence>
<reference evidence="2" key="1">
    <citation type="journal article" date="2013" name="Nat. Commun.">
        <title>Whole-genome sequencing of Oryza brachyantha reveals mechanisms underlying Oryza genome evolution.</title>
        <authorList>
            <person name="Chen J."/>
            <person name="Huang Q."/>
            <person name="Gao D."/>
            <person name="Wang J."/>
            <person name="Lang Y."/>
            <person name="Liu T."/>
            <person name="Li B."/>
            <person name="Bai Z."/>
            <person name="Luis Goicoechea J."/>
            <person name="Liang C."/>
            <person name="Chen C."/>
            <person name="Zhang W."/>
            <person name="Sun S."/>
            <person name="Liao Y."/>
            <person name="Zhang X."/>
            <person name="Yang L."/>
            <person name="Song C."/>
            <person name="Wang M."/>
            <person name="Shi J."/>
            <person name="Liu G."/>
            <person name="Liu J."/>
            <person name="Zhou H."/>
            <person name="Zhou W."/>
            <person name="Yu Q."/>
            <person name="An N."/>
            <person name="Chen Y."/>
            <person name="Cai Q."/>
            <person name="Wang B."/>
            <person name="Liu B."/>
            <person name="Min J."/>
            <person name="Huang Y."/>
            <person name="Wu H."/>
            <person name="Li Z."/>
            <person name="Zhang Y."/>
            <person name="Yin Y."/>
            <person name="Song W."/>
            <person name="Jiang J."/>
            <person name="Jackson S.A."/>
            <person name="Wing R.A."/>
            <person name="Wang J."/>
            <person name="Chen M."/>
        </authorList>
    </citation>
    <scope>NUCLEOTIDE SEQUENCE [LARGE SCALE GENOMIC DNA]</scope>
    <source>
        <strain evidence="2">cv. IRGC 101232</strain>
    </source>
</reference>
<dbReference type="Gene3D" id="3.90.280.10">
    <property type="entry name" value="PEBP-like"/>
    <property type="match status" value="1"/>
</dbReference>
<evidence type="ECO:0000313" key="3">
    <source>
        <dbReference type="Proteomes" id="UP000006038"/>
    </source>
</evidence>
<proteinExistence type="predicted"/>
<dbReference type="EnsemblPlants" id="OB03G38300.1">
    <property type="protein sequence ID" value="OB03G38300.1"/>
    <property type="gene ID" value="OB03G38300"/>
</dbReference>
<dbReference type="PANTHER" id="PTHR11362">
    <property type="entry name" value="PHOSPHATIDYLETHANOLAMINE-BINDING PROTEIN"/>
    <property type="match status" value="1"/>
</dbReference>
<keyword evidence="1" id="KW-0732">Signal</keyword>
<dbReference type="eggNOG" id="KOG3346">
    <property type="taxonomic scope" value="Eukaryota"/>
</dbReference>
<dbReference type="HOGENOM" id="CLU_1952120_0_0_1"/>
<dbReference type="AlphaFoldDB" id="J3LS04"/>